<dbReference type="NCBIfam" id="TIGR00756">
    <property type="entry name" value="PPR"/>
    <property type="match status" value="1"/>
</dbReference>
<evidence type="ECO:0000313" key="3">
    <source>
        <dbReference type="EMBL" id="KAJ8908472.1"/>
    </source>
</evidence>
<dbReference type="InterPro" id="IPR011990">
    <property type="entry name" value="TPR-like_helical_dom_sf"/>
</dbReference>
<dbReference type="Pfam" id="PF13812">
    <property type="entry name" value="PPR_3"/>
    <property type="match status" value="2"/>
</dbReference>
<keyword evidence="4" id="KW-1185">Reference proteome</keyword>
<dbReference type="PANTHER" id="PTHR47939:SF13">
    <property type="entry name" value="OS03G0201400 PROTEIN"/>
    <property type="match status" value="1"/>
</dbReference>
<dbReference type="PANTHER" id="PTHR47939">
    <property type="entry name" value="MEMBRANE-ASSOCIATED SALT-INDUCIBLE PROTEIN-LIKE"/>
    <property type="match status" value="1"/>
</dbReference>
<evidence type="ECO:0008006" key="5">
    <source>
        <dbReference type="Google" id="ProtNLM"/>
    </source>
</evidence>
<accession>A0AAV8V4H1</accession>
<dbReference type="EMBL" id="JAMWBK010000001">
    <property type="protein sequence ID" value="KAJ8908472.1"/>
    <property type="molecule type" value="Genomic_DNA"/>
</dbReference>
<evidence type="ECO:0000256" key="2">
    <source>
        <dbReference type="PROSITE-ProRule" id="PRU00708"/>
    </source>
</evidence>
<comment type="caution">
    <text evidence="3">The sequence shown here is derived from an EMBL/GenBank/DDBJ whole genome shotgun (WGS) entry which is preliminary data.</text>
</comment>
<feature type="repeat" description="PPR" evidence="2">
    <location>
        <begin position="261"/>
        <end position="295"/>
    </location>
</feature>
<feature type="repeat" description="PPR" evidence="2">
    <location>
        <begin position="296"/>
        <end position="330"/>
    </location>
</feature>
<dbReference type="Proteomes" id="UP001157974">
    <property type="component" value="Unassembled WGS sequence"/>
</dbReference>
<protein>
    <recommendedName>
        <fullName evidence="5">Pentacotripeptide-repeat region of PRORP domain-containing protein</fullName>
    </recommendedName>
</protein>
<evidence type="ECO:0000256" key="1">
    <source>
        <dbReference type="ARBA" id="ARBA00022737"/>
    </source>
</evidence>
<organism evidence="3 4">
    <name type="scientific">Rhodosorus marinus</name>
    <dbReference type="NCBI Taxonomy" id="101924"/>
    <lineage>
        <taxon>Eukaryota</taxon>
        <taxon>Rhodophyta</taxon>
        <taxon>Stylonematophyceae</taxon>
        <taxon>Stylonematales</taxon>
        <taxon>Stylonemataceae</taxon>
        <taxon>Rhodosorus</taxon>
    </lineage>
</organism>
<proteinExistence type="predicted"/>
<dbReference type="Gene3D" id="1.25.40.10">
    <property type="entry name" value="Tetratricopeptide repeat domain"/>
    <property type="match status" value="2"/>
</dbReference>
<keyword evidence="1" id="KW-0677">Repeat</keyword>
<dbReference type="AlphaFoldDB" id="A0AAV8V4H1"/>
<dbReference type="InterPro" id="IPR050667">
    <property type="entry name" value="PPR-containing_protein"/>
</dbReference>
<dbReference type="InterPro" id="IPR002885">
    <property type="entry name" value="PPR_rpt"/>
</dbReference>
<reference evidence="3 4" key="1">
    <citation type="journal article" date="2023" name="Nat. Commun.">
        <title>Origin of minicircular mitochondrial genomes in red algae.</title>
        <authorList>
            <person name="Lee Y."/>
            <person name="Cho C.H."/>
            <person name="Lee Y.M."/>
            <person name="Park S.I."/>
            <person name="Yang J.H."/>
            <person name="West J.A."/>
            <person name="Bhattacharya D."/>
            <person name="Yoon H.S."/>
        </authorList>
    </citation>
    <scope>NUCLEOTIDE SEQUENCE [LARGE SCALE GENOMIC DNA]</scope>
    <source>
        <strain evidence="3 4">CCMP1338</strain>
        <tissue evidence="3">Whole cell</tissue>
    </source>
</reference>
<name>A0AAV8V4H1_9RHOD</name>
<evidence type="ECO:0000313" key="4">
    <source>
        <dbReference type="Proteomes" id="UP001157974"/>
    </source>
</evidence>
<dbReference type="PROSITE" id="PS51375">
    <property type="entry name" value="PPR"/>
    <property type="match status" value="2"/>
</dbReference>
<sequence length="821" mass="91925">MVRSGLLRLRVQTSSAFKSLPAPLDQPTVGRNLPRVRWFSTYAQQGKSQHGNDYVDLQRTLDEAGGDPHMAFKKISCDLIDLHSIPRRQETISKLVSLSKKMENSSFSVILFHRLLQSFPAVFDNDHLEDIAKLHSTANHPEASMALVESFLSRGCTPERQALICLLTSFFRSADQNQTGELLKTITSEEAKPSSEFGEIFVRICLKHDYDTAMSYVKKLGSESKTETMYIHIIRHCGLNALSSQLASLWMDTQDKQFVATGDTYDAFISAFAGAGNMRKARDVLGTIRSVGLEPTSSSYARLINAHVELGEVDAARKLIDEFFGLGLKPSEEFLASCIRAYATGRDFPAASDMVKSLNWRLVDPNHHDILRAMVFFHASAGNVRAVNELLERAQGFTAPGAQKRMDQIHAAAIDGFVERGELSTARRIASRLKGKRIEESADLLKSMLRLHSVRRGYEKDFRALYDLHEKRPIKLLQPKIVNELLVVTTSKNGQIEDAVARVKEHVRSSRTAAESILRKYAEHGTEEETLTWFKSMKTSRVRVGASAYAIVISKILESDEENGLERALKRTEEMRTLGIASSVQVLNALLRKYALAGEYKKASTTAEEYRLKGIKPSVLTLSLLMEAYYRARETPRLRQAIFEIVDDRATPSPAQFKELLEHIDKLGGTVNDVLAVLQEMEVQDVKPTAEVLQKAVLLCAKNVNYDMKEIVAARDRHNITFDLLSSLNVMEMLLENGQRTRILPVYKILRPEDMSGDEGACADYLEGLFLANCLSGNLSEGEVVLSKLRKIREHIGGSLQDRTVQVAKFLEDWKAKNAAT</sequence>
<gene>
    <name evidence="3" type="ORF">NDN08_005181</name>
</gene>